<organism evidence="2 3">
    <name type="scientific">Candidatus Faecalibacterium faecipullorum</name>
    <dbReference type="NCBI Taxonomy" id="2838578"/>
    <lineage>
        <taxon>Bacteria</taxon>
        <taxon>Bacillati</taxon>
        <taxon>Bacillota</taxon>
        <taxon>Clostridia</taxon>
        <taxon>Eubacteriales</taxon>
        <taxon>Oscillospiraceae</taxon>
        <taxon>Faecalibacterium</taxon>
    </lineage>
</organism>
<gene>
    <name evidence="2" type="ORF">H9771_03590</name>
</gene>
<sequence>MKLKKIASLMLAGIMAVSMLAGCNGSPVNEDPNSEPTTTAGHSATLEENLGKEVTDKKYVSFQDNAQDEAALRQALNNLNTTAALNNSVGKNLECIHDYALNGFPELIADFTDGAEFTDADLKIGDLAMTWYASNNFINRNVKDGTVFVIDGAVGVDEAVKKVADEVEQYLANLPEHNDNTNNNNDRYDYSYVVSVSVVNKAVDVVDWSNASANFIAVTVTRTATVD</sequence>
<evidence type="ECO:0000256" key="1">
    <source>
        <dbReference type="SAM" id="SignalP"/>
    </source>
</evidence>
<name>A0A9D2MEZ1_9FIRM</name>
<keyword evidence="1" id="KW-0732">Signal</keyword>
<accession>A0A9D2MEZ1</accession>
<feature type="signal peptide" evidence="1">
    <location>
        <begin position="1"/>
        <end position="21"/>
    </location>
</feature>
<evidence type="ECO:0000313" key="3">
    <source>
        <dbReference type="Proteomes" id="UP000824211"/>
    </source>
</evidence>
<protein>
    <recommendedName>
        <fullName evidence="4">Lipoprotein</fullName>
    </recommendedName>
</protein>
<feature type="chain" id="PRO_5038890403" description="Lipoprotein" evidence="1">
    <location>
        <begin position="22"/>
        <end position="227"/>
    </location>
</feature>
<evidence type="ECO:0000313" key="2">
    <source>
        <dbReference type="EMBL" id="HJB58734.1"/>
    </source>
</evidence>
<reference evidence="2" key="2">
    <citation type="submission" date="2021-04" db="EMBL/GenBank/DDBJ databases">
        <authorList>
            <person name="Gilroy R."/>
        </authorList>
    </citation>
    <scope>NUCLEOTIDE SEQUENCE</scope>
    <source>
        <strain evidence="2">ChiHjej9B8-13557</strain>
    </source>
</reference>
<proteinExistence type="predicted"/>
<dbReference type="Proteomes" id="UP000824211">
    <property type="component" value="Unassembled WGS sequence"/>
</dbReference>
<dbReference type="AlphaFoldDB" id="A0A9D2MEZ1"/>
<dbReference type="EMBL" id="DWXX01000065">
    <property type="protein sequence ID" value="HJB58734.1"/>
    <property type="molecule type" value="Genomic_DNA"/>
</dbReference>
<comment type="caution">
    <text evidence="2">The sequence shown here is derived from an EMBL/GenBank/DDBJ whole genome shotgun (WGS) entry which is preliminary data.</text>
</comment>
<reference evidence="2" key="1">
    <citation type="journal article" date="2021" name="PeerJ">
        <title>Extensive microbial diversity within the chicken gut microbiome revealed by metagenomics and culture.</title>
        <authorList>
            <person name="Gilroy R."/>
            <person name="Ravi A."/>
            <person name="Getino M."/>
            <person name="Pursley I."/>
            <person name="Horton D.L."/>
            <person name="Alikhan N.F."/>
            <person name="Baker D."/>
            <person name="Gharbi K."/>
            <person name="Hall N."/>
            <person name="Watson M."/>
            <person name="Adriaenssens E.M."/>
            <person name="Foster-Nyarko E."/>
            <person name="Jarju S."/>
            <person name="Secka A."/>
            <person name="Antonio M."/>
            <person name="Oren A."/>
            <person name="Chaudhuri R.R."/>
            <person name="La Ragione R."/>
            <person name="Hildebrand F."/>
            <person name="Pallen M.J."/>
        </authorList>
    </citation>
    <scope>NUCLEOTIDE SEQUENCE</scope>
    <source>
        <strain evidence="2">ChiHjej9B8-13557</strain>
    </source>
</reference>
<dbReference type="PROSITE" id="PS51257">
    <property type="entry name" value="PROKAR_LIPOPROTEIN"/>
    <property type="match status" value="1"/>
</dbReference>
<evidence type="ECO:0008006" key="4">
    <source>
        <dbReference type="Google" id="ProtNLM"/>
    </source>
</evidence>